<reference evidence="4 5" key="1">
    <citation type="submission" date="2019-09" db="EMBL/GenBank/DDBJ databases">
        <title>Arenimonas chukotkensis sp. nov., a bacterium isolated from Chukotka hot spring, Arctic region, Russia.</title>
        <authorList>
            <person name="Zayulina K.S."/>
            <person name="Prokofeva M.I."/>
            <person name="Elcheninov A.G."/>
            <person name="Novikov A."/>
            <person name="Kochetkova T.V."/>
            <person name="Kublanov I.V."/>
        </authorList>
    </citation>
    <scope>NUCLEOTIDE SEQUENCE [LARGE SCALE GENOMIC DNA]</scope>
    <source>
        <strain evidence="4 5">3729k</strain>
    </source>
</reference>
<evidence type="ECO:0000313" key="5">
    <source>
        <dbReference type="Proteomes" id="UP000322165"/>
    </source>
</evidence>
<feature type="transmembrane region" description="Helical" evidence="1">
    <location>
        <begin position="304"/>
        <end position="325"/>
    </location>
</feature>
<feature type="domain" description="Acyltransferase 3" evidence="2">
    <location>
        <begin position="8"/>
        <end position="322"/>
    </location>
</feature>
<dbReference type="RefSeq" id="WP_149860246.1">
    <property type="nucleotide sequence ID" value="NZ_VUOD01000003.1"/>
</dbReference>
<evidence type="ECO:0000259" key="2">
    <source>
        <dbReference type="Pfam" id="PF01757"/>
    </source>
</evidence>
<dbReference type="InterPro" id="IPR043968">
    <property type="entry name" value="SGNH"/>
</dbReference>
<keyword evidence="5" id="KW-1185">Reference proteome</keyword>
<evidence type="ECO:0000259" key="3">
    <source>
        <dbReference type="Pfam" id="PF19040"/>
    </source>
</evidence>
<keyword evidence="1" id="KW-1133">Transmembrane helix</keyword>
<name>A0A5B2ZBI2_9GAMM</name>
<dbReference type="GO" id="GO:0016020">
    <property type="term" value="C:membrane"/>
    <property type="evidence" value="ECO:0007669"/>
    <property type="project" value="TreeGrafter"/>
</dbReference>
<keyword evidence="4" id="KW-0012">Acyltransferase</keyword>
<feature type="transmembrane region" description="Helical" evidence="1">
    <location>
        <begin position="337"/>
        <end position="357"/>
    </location>
</feature>
<keyword evidence="4" id="KW-0808">Transferase</keyword>
<feature type="transmembrane region" description="Helical" evidence="1">
    <location>
        <begin position="12"/>
        <end position="31"/>
    </location>
</feature>
<dbReference type="GO" id="GO:0009103">
    <property type="term" value="P:lipopolysaccharide biosynthetic process"/>
    <property type="evidence" value="ECO:0007669"/>
    <property type="project" value="TreeGrafter"/>
</dbReference>
<dbReference type="AlphaFoldDB" id="A0A5B2ZBI2"/>
<dbReference type="GO" id="GO:0016747">
    <property type="term" value="F:acyltransferase activity, transferring groups other than amino-acyl groups"/>
    <property type="evidence" value="ECO:0007669"/>
    <property type="project" value="InterPro"/>
</dbReference>
<dbReference type="EMBL" id="VUOD01000003">
    <property type="protein sequence ID" value="KAA2285419.1"/>
    <property type="molecule type" value="Genomic_DNA"/>
</dbReference>
<keyword evidence="1" id="KW-0812">Transmembrane</keyword>
<feature type="transmembrane region" description="Helical" evidence="1">
    <location>
        <begin position="37"/>
        <end position="55"/>
    </location>
</feature>
<feature type="transmembrane region" description="Helical" evidence="1">
    <location>
        <begin position="138"/>
        <end position="160"/>
    </location>
</feature>
<dbReference type="Pfam" id="PF01757">
    <property type="entry name" value="Acyl_transf_3"/>
    <property type="match status" value="1"/>
</dbReference>
<feature type="transmembrane region" description="Helical" evidence="1">
    <location>
        <begin position="76"/>
        <end position="95"/>
    </location>
</feature>
<feature type="domain" description="SGNH" evidence="3">
    <location>
        <begin position="387"/>
        <end position="610"/>
    </location>
</feature>
<dbReference type="PANTHER" id="PTHR23028">
    <property type="entry name" value="ACETYLTRANSFERASE"/>
    <property type="match status" value="1"/>
</dbReference>
<organism evidence="4 5">
    <name type="scientific">Arenimonas fontis</name>
    <dbReference type="NCBI Taxonomy" id="2608255"/>
    <lineage>
        <taxon>Bacteria</taxon>
        <taxon>Pseudomonadati</taxon>
        <taxon>Pseudomonadota</taxon>
        <taxon>Gammaproteobacteria</taxon>
        <taxon>Lysobacterales</taxon>
        <taxon>Lysobacteraceae</taxon>
        <taxon>Arenimonas</taxon>
    </lineage>
</organism>
<feature type="transmembrane region" description="Helical" evidence="1">
    <location>
        <begin position="167"/>
        <end position="188"/>
    </location>
</feature>
<protein>
    <submittedName>
        <fullName evidence="4">Acyltransferase</fullName>
    </submittedName>
</protein>
<evidence type="ECO:0000313" key="4">
    <source>
        <dbReference type="EMBL" id="KAA2285419.1"/>
    </source>
</evidence>
<keyword evidence="1" id="KW-0472">Membrane</keyword>
<accession>A0A5B2ZBI2</accession>
<reference evidence="4 5" key="2">
    <citation type="submission" date="2019-09" db="EMBL/GenBank/DDBJ databases">
        <authorList>
            <person name="Mazur A."/>
        </authorList>
    </citation>
    <scope>NUCLEOTIDE SEQUENCE [LARGE SCALE GENOMIC DNA]</scope>
    <source>
        <strain evidence="4 5">3729k</strain>
    </source>
</reference>
<dbReference type="Proteomes" id="UP000322165">
    <property type="component" value="Unassembled WGS sequence"/>
</dbReference>
<dbReference type="Pfam" id="PF19040">
    <property type="entry name" value="SGNH"/>
    <property type="match status" value="1"/>
</dbReference>
<sequence>MSPIPYRPEIDGLRAVAILAVLFYHAVPTWLPGGFVGVDVFFVISGYLITSILAAEHAATGRIDLPGFYARRARRLLPALGLVVVATVLLGWVLVPTGPFVHDLLESAGASLLFAGNVYFQFTSGGYFDGPGDEMPLLHLWSLGVEEQFYLVFPLILLAAGRLGRRGATWGLGLLALASFGLAEHLMGRAPNTAFFQMPPRFWELAAGALVALSVPRTRSPWLAIAGLSLIAWAALSPAGSFPGIGALPPVLGAVLVLVPVHGGLSARLPRPVVAIGKCSYSLYLWHWPLLALERATSIGEPPAWRMLAWCALAVLLAGISYRYVERPALARLGRRPSRYVLTLSAATVSLVLVAGLTAHALHRPREGAAELAARAKLDRPPYHDECHFALDEDVEQLIWCRSAAGDPRIAVWGDSHALAWSPFAWEIADRRGTVATLVSMDACPPVVGFATERADFPTHQANCGRLNDMALEALPAFDTVVLAARWASYMAPGAEPEFDEQLDRAIAALGSVPEILIILPAYELREPAPKCILAEMESACSLSRDAAEAARADTVARLRAVAERHPNVRLVDPLPYFCGTGECPVRKGLDALFWDDDHVSTSAARGFAHWFNATARQGAAAP</sequence>
<dbReference type="PANTHER" id="PTHR23028:SF53">
    <property type="entry name" value="ACYL_TRANSF_3 DOMAIN-CONTAINING PROTEIN"/>
    <property type="match status" value="1"/>
</dbReference>
<evidence type="ECO:0000256" key="1">
    <source>
        <dbReference type="SAM" id="Phobius"/>
    </source>
</evidence>
<dbReference type="InterPro" id="IPR002656">
    <property type="entry name" value="Acyl_transf_3_dom"/>
</dbReference>
<comment type="caution">
    <text evidence="4">The sequence shown here is derived from an EMBL/GenBank/DDBJ whole genome shotgun (WGS) entry which is preliminary data.</text>
</comment>
<proteinExistence type="predicted"/>
<feature type="transmembrane region" description="Helical" evidence="1">
    <location>
        <begin position="273"/>
        <end position="292"/>
    </location>
</feature>
<feature type="transmembrane region" description="Helical" evidence="1">
    <location>
        <begin position="242"/>
        <end position="261"/>
    </location>
</feature>
<dbReference type="InterPro" id="IPR050879">
    <property type="entry name" value="Acyltransferase_3"/>
</dbReference>
<gene>
    <name evidence="4" type="ORF">F0415_05760</name>
</gene>